<comment type="similarity">
    <text evidence="2">Belongs to the CWC22 family.</text>
</comment>
<evidence type="ECO:0000256" key="3">
    <source>
        <dbReference type="ARBA" id="ARBA00023242"/>
    </source>
</evidence>
<feature type="compositionally biased region" description="Basic and acidic residues" evidence="4">
    <location>
        <begin position="295"/>
        <end position="311"/>
    </location>
</feature>
<evidence type="ECO:0000313" key="7">
    <source>
        <dbReference type="RefSeq" id="XP_030385443.1"/>
    </source>
</evidence>
<dbReference type="Pfam" id="PF02847">
    <property type="entry name" value="MA3"/>
    <property type="match status" value="1"/>
</dbReference>
<feature type="domain" description="MI" evidence="5">
    <location>
        <begin position="661"/>
        <end position="775"/>
    </location>
</feature>
<sequence>MAKIKKKEAYKKPLTRKEQRKQKVEQKKIKKRLYYSSKSDGGQRVAAAMAEAAANALATTKNKKGKKGKKPKINPEDIPVEQLLSGEVDADDDDSIDSNFSDEEVDALLPAERKGKVEVYNPLGKKAKKHAGIQREDETKVRQKELRQQKELQSKARKQRLKQLKLENEDEDKEIARLEKKLKLNKTKDKNRLMRKMFSDGLDYVLDLVLDDEEEKVKWEEKQRRKQELKEQQAKEEAGMWSDEDEDETASMDGNDADEAGSEDFDDEEMDASGQEDDEDGNAAETDTDDEEKEEEMKQKETNKYKEDIYGRRRDADGNIIPDAVEAVAAQSGQKYIPPHQRALLAASAGTSEKQAEILARLRKQCKGLLNRLSEANLHKIATGIEELYMKNSRYNMNDTLTALLNEALIGRTRSNERMVQEHMVLLAYLHAHIGSEIGAHFLQMFVEQFDGYVKDMQQLDVEDKRLNNLVLLLCYMYMFKIYEQRLLLELIARLAGNLCEKAVECLLLIFQNVGFRLRKDDPLAFKQMMQNVQSQIAAAPLELKENLRLKFMVDILNAVKNNNMTKLPQYDPELAETLRKRLKGMLRNERYVVTLNITLDDLLRADKVGKWWIVGSAWTGNINEMGSATQTTTEEHSLPNRERFSEKLLQLAKKQHMNTAERRNIFCIIMSAADYVDAFEKILHLSLKDQRTVAYVIIHCALNERKPNPYYAHLALKFCQYNRKFQLAFQFASWDRINDIEALTKAQIKNLAWFLQQLILSAGLQLSVLKVVDFMQLHKLSFYFMREVMVRLLLSTEESALYQAFERVAKNTKLQQFKQSVRLFMQHFLLQPEQLEKLKLEEEQQELLHQRIEHLDKLLAYVDL</sequence>
<feature type="region of interest" description="Disordered" evidence="4">
    <location>
        <begin position="216"/>
        <end position="311"/>
    </location>
</feature>
<feature type="compositionally biased region" description="Acidic residues" evidence="4">
    <location>
        <begin position="88"/>
        <end position="104"/>
    </location>
</feature>
<dbReference type="InterPro" id="IPR003890">
    <property type="entry name" value="MIF4G-like_typ-3"/>
</dbReference>
<evidence type="ECO:0000256" key="2">
    <source>
        <dbReference type="ARBA" id="ARBA00006856"/>
    </source>
</evidence>
<keyword evidence="6" id="KW-1185">Reference proteome</keyword>
<feature type="region of interest" description="Disordered" evidence="4">
    <location>
        <begin position="57"/>
        <end position="104"/>
    </location>
</feature>
<reference evidence="7" key="1">
    <citation type="submission" date="2025-08" db="UniProtKB">
        <authorList>
            <consortium name="RefSeq"/>
        </authorList>
    </citation>
    <scope>IDENTIFICATION</scope>
    <source>
        <strain evidence="7">11010-0011.00</strain>
        <tissue evidence="7">Whole body</tissue>
    </source>
</reference>
<dbReference type="AlphaFoldDB" id="A0A6J2UDC8"/>
<dbReference type="OrthoDB" id="10260961at2759"/>
<evidence type="ECO:0000256" key="4">
    <source>
        <dbReference type="SAM" id="MobiDB-lite"/>
    </source>
</evidence>
<dbReference type="GO" id="GO:0003723">
    <property type="term" value="F:RNA binding"/>
    <property type="evidence" value="ECO:0007669"/>
    <property type="project" value="InterPro"/>
</dbReference>
<dbReference type="RefSeq" id="XP_030385443.1">
    <property type="nucleotide sequence ID" value="XM_030529583.1"/>
</dbReference>
<evidence type="ECO:0000313" key="6">
    <source>
        <dbReference type="Proteomes" id="UP000504634"/>
    </source>
</evidence>
<dbReference type="InterPro" id="IPR050781">
    <property type="entry name" value="CWC22_splicing_factor"/>
</dbReference>
<dbReference type="Gene3D" id="1.25.40.180">
    <property type="match status" value="1"/>
</dbReference>
<protein>
    <submittedName>
        <fullName evidence="7">Nucleolar MIF4G domain-containing protein 1 homolog</fullName>
    </submittedName>
</protein>
<name>A0A6J2UDC8_DROLE</name>
<dbReference type="Proteomes" id="UP000504634">
    <property type="component" value="Unplaced"/>
</dbReference>
<proteinExistence type="inferred from homology"/>
<feature type="region of interest" description="Disordered" evidence="4">
    <location>
        <begin position="1"/>
        <end position="28"/>
    </location>
</feature>
<comment type="subcellular location">
    <subcellularLocation>
        <location evidence="1">Nucleus</location>
        <location evidence="1">Nucleolus</location>
    </subcellularLocation>
</comment>
<organism evidence="6 7">
    <name type="scientific">Drosophila lebanonensis</name>
    <name type="common">Fruit fly</name>
    <name type="synonym">Scaptodrosophila lebanonensis</name>
    <dbReference type="NCBI Taxonomy" id="7225"/>
    <lineage>
        <taxon>Eukaryota</taxon>
        <taxon>Metazoa</taxon>
        <taxon>Ecdysozoa</taxon>
        <taxon>Arthropoda</taxon>
        <taxon>Hexapoda</taxon>
        <taxon>Insecta</taxon>
        <taxon>Pterygota</taxon>
        <taxon>Neoptera</taxon>
        <taxon>Endopterygota</taxon>
        <taxon>Diptera</taxon>
        <taxon>Brachycera</taxon>
        <taxon>Muscomorpha</taxon>
        <taxon>Ephydroidea</taxon>
        <taxon>Drosophilidae</taxon>
        <taxon>Scaptodrosophila</taxon>
    </lineage>
</organism>
<feature type="compositionally biased region" description="Basic and acidic residues" evidence="4">
    <location>
        <begin position="216"/>
        <end position="238"/>
    </location>
</feature>
<keyword evidence="3" id="KW-0539">Nucleus</keyword>
<gene>
    <name evidence="7" type="primary">LOC115632439</name>
</gene>
<evidence type="ECO:0000256" key="1">
    <source>
        <dbReference type="ARBA" id="ARBA00004604"/>
    </source>
</evidence>
<dbReference type="GO" id="GO:0042274">
    <property type="term" value="P:ribosomal small subunit biogenesis"/>
    <property type="evidence" value="ECO:0007669"/>
    <property type="project" value="TreeGrafter"/>
</dbReference>
<accession>A0A6J2UDC8</accession>
<dbReference type="InterPro" id="IPR016024">
    <property type="entry name" value="ARM-type_fold"/>
</dbReference>
<feature type="compositionally biased region" description="Basic and acidic residues" evidence="4">
    <location>
        <begin position="15"/>
        <end position="27"/>
    </location>
</feature>
<feature type="compositionally biased region" description="Basic residues" evidence="4">
    <location>
        <begin position="61"/>
        <end position="72"/>
    </location>
</feature>
<evidence type="ECO:0000259" key="5">
    <source>
        <dbReference type="PROSITE" id="PS51366"/>
    </source>
</evidence>
<feature type="compositionally biased region" description="Acidic residues" evidence="4">
    <location>
        <begin position="242"/>
        <end position="294"/>
    </location>
</feature>
<dbReference type="GeneID" id="115632439"/>
<feature type="region of interest" description="Disordered" evidence="4">
    <location>
        <begin position="127"/>
        <end position="159"/>
    </location>
</feature>
<feature type="compositionally biased region" description="Basic and acidic residues" evidence="4">
    <location>
        <begin position="133"/>
        <end position="154"/>
    </location>
</feature>
<dbReference type="SUPFAM" id="SSF48371">
    <property type="entry name" value="ARM repeat"/>
    <property type="match status" value="1"/>
</dbReference>
<dbReference type="FunFam" id="1.25.40.180:FF:000032">
    <property type="entry name" value="Nucleolar MIF4G domain-containing protein 1"/>
    <property type="match status" value="1"/>
</dbReference>
<dbReference type="SMART" id="SM00543">
    <property type="entry name" value="MIF4G"/>
    <property type="match status" value="1"/>
</dbReference>
<dbReference type="InterPro" id="IPR003891">
    <property type="entry name" value="Initiation_fac_eIF4g_MI"/>
</dbReference>
<dbReference type="GO" id="GO:0005730">
    <property type="term" value="C:nucleolus"/>
    <property type="evidence" value="ECO:0007669"/>
    <property type="project" value="UniProtKB-SubCell"/>
</dbReference>
<dbReference type="PANTHER" id="PTHR18034:SF4">
    <property type="entry name" value="NUCLEOLAR MIF4G DOMAIN-CONTAINING PROTEIN 1"/>
    <property type="match status" value="1"/>
</dbReference>
<dbReference type="Pfam" id="PF02854">
    <property type="entry name" value="MIF4G"/>
    <property type="match status" value="1"/>
</dbReference>
<dbReference type="SMART" id="SM00544">
    <property type="entry name" value="MA3"/>
    <property type="match status" value="1"/>
</dbReference>
<dbReference type="PANTHER" id="PTHR18034">
    <property type="entry name" value="CELL CYCLE CONTROL PROTEIN CWF22-RELATED"/>
    <property type="match status" value="1"/>
</dbReference>
<dbReference type="PROSITE" id="PS51366">
    <property type="entry name" value="MI"/>
    <property type="match status" value="1"/>
</dbReference>